<evidence type="ECO:0000313" key="3">
    <source>
        <dbReference type="Proteomes" id="UP000282087"/>
    </source>
</evidence>
<dbReference type="EMBL" id="QLLG01000810">
    <property type="protein sequence ID" value="RMX62082.1"/>
    <property type="molecule type" value="Genomic_DNA"/>
</dbReference>
<dbReference type="Proteomes" id="UP000286097">
    <property type="component" value="Unassembled WGS sequence"/>
</dbReference>
<name>A0A3M6V7S0_9STRA</name>
<accession>A0A3M6V7S0</accession>
<dbReference type="EMBL" id="QKXF01000220">
    <property type="protein sequence ID" value="RQM14100.1"/>
    <property type="molecule type" value="Genomic_DNA"/>
</dbReference>
<protein>
    <submittedName>
        <fullName evidence="1">Uncharacterized protein</fullName>
    </submittedName>
</protein>
<organism evidence="1 3">
    <name type="scientific">Peronospora effusa</name>
    <dbReference type="NCBI Taxonomy" id="542832"/>
    <lineage>
        <taxon>Eukaryota</taxon>
        <taxon>Sar</taxon>
        <taxon>Stramenopiles</taxon>
        <taxon>Oomycota</taxon>
        <taxon>Peronosporomycetes</taxon>
        <taxon>Peronosporales</taxon>
        <taxon>Peronosporaceae</taxon>
        <taxon>Peronospora</taxon>
    </lineage>
</organism>
<evidence type="ECO:0000313" key="4">
    <source>
        <dbReference type="Proteomes" id="UP000286097"/>
    </source>
</evidence>
<dbReference type="AlphaFoldDB" id="A0A3M6V7S0"/>
<sequence length="60" mass="6956">MEKKRQGPGQYHTEGQVVRSRHVYTGGLGRWGMLRDKTQKCDMGGIMDDQLENPFDCTRR</sequence>
<proteinExistence type="predicted"/>
<reference evidence="3 4" key="1">
    <citation type="submission" date="2018-06" db="EMBL/GenBank/DDBJ databases">
        <title>Comparative genomics of downy mildews reveals potential adaptations to biotrophy.</title>
        <authorList>
            <person name="Fletcher K."/>
            <person name="Klosterman S.J."/>
            <person name="Derevnina L."/>
            <person name="Martin F."/>
            <person name="Koike S."/>
            <person name="Reyes Chin-Wo S."/>
            <person name="Mou B."/>
            <person name="Michelmore R."/>
        </authorList>
    </citation>
    <scope>NUCLEOTIDE SEQUENCE [LARGE SCALE GENOMIC DNA]</scope>
    <source>
        <strain evidence="2 4">R13</strain>
        <strain evidence="1 3">R14</strain>
    </source>
</reference>
<comment type="caution">
    <text evidence="1">The sequence shown here is derived from an EMBL/GenBank/DDBJ whole genome shotgun (WGS) entry which is preliminary data.</text>
</comment>
<evidence type="ECO:0000313" key="1">
    <source>
        <dbReference type="EMBL" id="RMX62082.1"/>
    </source>
</evidence>
<gene>
    <name evidence="2" type="ORF">DD237_003611</name>
    <name evidence="1" type="ORF">DD238_006308</name>
</gene>
<dbReference type="VEuPathDB" id="FungiDB:DD237_003611"/>
<evidence type="ECO:0000313" key="2">
    <source>
        <dbReference type="EMBL" id="RQM14100.1"/>
    </source>
</evidence>
<dbReference type="Proteomes" id="UP000282087">
    <property type="component" value="Unassembled WGS sequence"/>
</dbReference>
<keyword evidence="3" id="KW-1185">Reference proteome</keyword>